<feature type="transmembrane region" description="Helical" evidence="1">
    <location>
        <begin position="104"/>
        <end position="122"/>
    </location>
</feature>
<name>A0A1F7WYB6_9BACT</name>
<keyword evidence="1" id="KW-0472">Membrane</keyword>
<feature type="transmembrane region" description="Helical" evidence="1">
    <location>
        <begin position="161"/>
        <end position="178"/>
    </location>
</feature>
<dbReference type="Proteomes" id="UP000177737">
    <property type="component" value="Unassembled WGS sequence"/>
</dbReference>
<comment type="caution">
    <text evidence="2">The sequence shown here is derived from an EMBL/GenBank/DDBJ whole genome shotgun (WGS) entry which is preliminary data.</text>
</comment>
<feature type="transmembrane region" description="Helical" evidence="1">
    <location>
        <begin position="38"/>
        <end position="59"/>
    </location>
</feature>
<accession>A0A1F7WYB6</accession>
<dbReference type="EMBL" id="MGFN01000001">
    <property type="protein sequence ID" value="OGM07832.1"/>
    <property type="molecule type" value="Genomic_DNA"/>
</dbReference>
<evidence type="ECO:0000313" key="2">
    <source>
        <dbReference type="EMBL" id="OGM07832.1"/>
    </source>
</evidence>
<protein>
    <submittedName>
        <fullName evidence="2">Uncharacterized protein</fullName>
    </submittedName>
</protein>
<dbReference type="AlphaFoldDB" id="A0A1F7WYB6"/>
<evidence type="ECO:0000256" key="1">
    <source>
        <dbReference type="SAM" id="Phobius"/>
    </source>
</evidence>
<keyword evidence="1" id="KW-0812">Transmembrane</keyword>
<sequence length="279" mass="31447">MRLFSCSYMKTFRSLFLILVILLSLFVSITGLVAKIDLAARILQTLFLPVTAYLIYVLVEHILHKTPVFDQKTGFRRVIVYYCFIVTTTVVSLSFFSSLNIPQFVSSLIFSPMAFYFLLLVWPRRKEALLLSKGGRTAYKQSESKSLLAPTGKLDVDRRNFLKLIGSAGILAVILGIFSKRSTIPSFLGNVDSLESVTLKNTSGNIINPAESSPTEGYNISQIDDSIPSYFGFVNKDGGWFIMREGEDEAFLYTKGDSNFTINWSNRAKLKYNYFDGVF</sequence>
<organism evidence="2 3">
    <name type="scientific">Candidatus Woesebacteria bacterium GWC1_42_13</name>
    <dbReference type="NCBI Taxonomy" id="1802475"/>
    <lineage>
        <taxon>Bacteria</taxon>
        <taxon>Candidatus Woeseibacteriota</taxon>
    </lineage>
</organism>
<reference evidence="2 3" key="1">
    <citation type="journal article" date="2016" name="Nat. Commun.">
        <title>Thousands of microbial genomes shed light on interconnected biogeochemical processes in an aquifer system.</title>
        <authorList>
            <person name="Anantharaman K."/>
            <person name="Brown C.T."/>
            <person name="Hug L.A."/>
            <person name="Sharon I."/>
            <person name="Castelle C.J."/>
            <person name="Probst A.J."/>
            <person name="Thomas B.C."/>
            <person name="Singh A."/>
            <person name="Wilkins M.J."/>
            <person name="Karaoz U."/>
            <person name="Brodie E.L."/>
            <person name="Williams K.H."/>
            <person name="Hubbard S.S."/>
            <person name="Banfield J.F."/>
        </authorList>
    </citation>
    <scope>NUCLEOTIDE SEQUENCE [LARGE SCALE GENOMIC DNA]</scope>
</reference>
<feature type="transmembrane region" description="Helical" evidence="1">
    <location>
        <begin position="79"/>
        <end position="98"/>
    </location>
</feature>
<gene>
    <name evidence="2" type="ORF">A2129_01815</name>
</gene>
<proteinExistence type="predicted"/>
<evidence type="ECO:0000313" key="3">
    <source>
        <dbReference type="Proteomes" id="UP000177737"/>
    </source>
</evidence>
<feature type="transmembrane region" description="Helical" evidence="1">
    <location>
        <begin position="12"/>
        <end position="32"/>
    </location>
</feature>
<keyword evidence="1" id="KW-1133">Transmembrane helix</keyword>